<comment type="caution">
    <text evidence="1">The sequence shown here is derived from an EMBL/GenBank/DDBJ whole genome shotgun (WGS) entry which is preliminary data.</text>
</comment>
<dbReference type="EMBL" id="VSSQ01050129">
    <property type="protein sequence ID" value="MPN04197.1"/>
    <property type="molecule type" value="Genomic_DNA"/>
</dbReference>
<evidence type="ECO:0008006" key="2">
    <source>
        <dbReference type="Google" id="ProtNLM"/>
    </source>
</evidence>
<evidence type="ECO:0000313" key="1">
    <source>
        <dbReference type="EMBL" id="MPN04197.1"/>
    </source>
</evidence>
<reference evidence="1" key="1">
    <citation type="submission" date="2019-08" db="EMBL/GenBank/DDBJ databases">
        <authorList>
            <person name="Kucharzyk K."/>
            <person name="Murdoch R.W."/>
            <person name="Higgins S."/>
            <person name="Loffler F."/>
        </authorList>
    </citation>
    <scope>NUCLEOTIDE SEQUENCE</scope>
</reference>
<dbReference type="Gene3D" id="3.40.30.10">
    <property type="entry name" value="Glutaredoxin"/>
    <property type="match status" value="1"/>
</dbReference>
<accession>A0A645EQT4</accession>
<sequence>MLRQFGANYRKGPVQPDGSYAIDHTTATYVVDAEGKLVSTLNFGSTPEQVVAAVRQYL</sequence>
<proteinExistence type="predicted"/>
<dbReference type="SUPFAM" id="SSF52833">
    <property type="entry name" value="Thioredoxin-like"/>
    <property type="match status" value="1"/>
</dbReference>
<protein>
    <recommendedName>
        <fullName evidence="2">Thioredoxin domain-containing protein</fullName>
    </recommendedName>
</protein>
<organism evidence="1">
    <name type="scientific">bioreactor metagenome</name>
    <dbReference type="NCBI Taxonomy" id="1076179"/>
    <lineage>
        <taxon>unclassified sequences</taxon>
        <taxon>metagenomes</taxon>
        <taxon>ecological metagenomes</taxon>
    </lineage>
</organism>
<name>A0A645EQT4_9ZZZZ</name>
<dbReference type="AlphaFoldDB" id="A0A645EQT4"/>
<dbReference type="InterPro" id="IPR036249">
    <property type="entry name" value="Thioredoxin-like_sf"/>
</dbReference>
<gene>
    <name evidence="1" type="ORF">SDC9_151433</name>
</gene>